<dbReference type="RefSeq" id="WP_145377679.1">
    <property type="nucleotide sequence ID" value="NZ_CAXBED010000144.1"/>
</dbReference>
<protein>
    <submittedName>
        <fullName evidence="1">Uncharacterized protein</fullName>
    </submittedName>
</protein>
<organism evidence="1 2">
    <name type="scientific">Symmachiella dynata</name>
    <dbReference type="NCBI Taxonomy" id="2527995"/>
    <lineage>
        <taxon>Bacteria</taxon>
        <taxon>Pseudomonadati</taxon>
        <taxon>Planctomycetota</taxon>
        <taxon>Planctomycetia</taxon>
        <taxon>Planctomycetales</taxon>
        <taxon>Planctomycetaceae</taxon>
        <taxon>Symmachiella</taxon>
    </lineage>
</organism>
<evidence type="ECO:0000313" key="2">
    <source>
        <dbReference type="Proteomes" id="UP000319383"/>
    </source>
</evidence>
<evidence type="ECO:0000313" key="1">
    <source>
        <dbReference type="EMBL" id="QDU45286.1"/>
    </source>
</evidence>
<sequence length="138" mass="16181">MPSTDLADEDLLGYLEESLPVERMSIVESALRSSESLRQRAAMLLRRRDDGFHSVGDIWRRHRLSCPSRRQLGSFLLEALDQEEQDYIDFHIRTVGCRYCAANLRDLEESRNQTPEVEQRRRKFFQTSAGHVKSLRRD</sequence>
<dbReference type="Proteomes" id="UP000319383">
    <property type="component" value="Chromosome"/>
</dbReference>
<dbReference type="AlphaFoldDB" id="A0A517ZS17"/>
<gene>
    <name evidence="1" type="ORF">Mal52_37780</name>
</gene>
<dbReference type="EMBL" id="CP036276">
    <property type="protein sequence ID" value="QDU45286.1"/>
    <property type="molecule type" value="Genomic_DNA"/>
</dbReference>
<reference evidence="1 2" key="1">
    <citation type="submission" date="2019-02" db="EMBL/GenBank/DDBJ databases">
        <title>Deep-cultivation of Planctomycetes and their phenomic and genomic characterization uncovers novel biology.</title>
        <authorList>
            <person name="Wiegand S."/>
            <person name="Jogler M."/>
            <person name="Boedeker C."/>
            <person name="Pinto D."/>
            <person name="Vollmers J."/>
            <person name="Rivas-Marin E."/>
            <person name="Kohn T."/>
            <person name="Peeters S.H."/>
            <person name="Heuer A."/>
            <person name="Rast P."/>
            <person name="Oberbeckmann S."/>
            <person name="Bunk B."/>
            <person name="Jeske O."/>
            <person name="Meyerdierks A."/>
            <person name="Storesund J.E."/>
            <person name="Kallscheuer N."/>
            <person name="Luecker S."/>
            <person name="Lage O.M."/>
            <person name="Pohl T."/>
            <person name="Merkel B.J."/>
            <person name="Hornburger P."/>
            <person name="Mueller R.-W."/>
            <person name="Bruemmer F."/>
            <person name="Labrenz M."/>
            <person name="Spormann A.M."/>
            <person name="Op den Camp H."/>
            <person name="Overmann J."/>
            <person name="Amann R."/>
            <person name="Jetten M.S.M."/>
            <person name="Mascher T."/>
            <person name="Medema M.H."/>
            <person name="Devos D.P."/>
            <person name="Kaster A.-K."/>
            <person name="Ovreas L."/>
            <person name="Rohde M."/>
            <person name="Galperin M.Y."/>
            <person name="Jogler C."/>
        </authorList>
    </citation>
    <scope>NUCLEOTIDE SEQUENCE [LARGE SCALE GENOMIC DNA]</scope>
    <source>
        <strain evidence="1 2">Mal52</strain>
    </source>
</reference>
<accession>A0A517ZS17</accession>
<name>A0A517ZS17_9PLAN</name>
<keyword evidence="2" id="KW-1185">Reference proteome</keyword>
<dbReference type="KEGG" id="sdyn:Mal52_37780"/>
<proteinExistence type="predicted"/>